<sequence length="275" mass="31876">MIAAKMQIMDCSDSGFVHTPTKRAREECAHPVSYQCKCVLCDEFMGNNHGMAFEYVQPTLRITKSRADFIRRMRTSDMVKAGKLHLVLDLDNTLLHTVSLDKKAQALVPGRQDLLAKGRDLFLINDEFLTKLRPFLKEFLKEASTMFEMTVYTMGISIYGNSMVKLIDPNRSYFYDRVITREDCTTRGRKNLDVVLAEETNVIIIDDRRDVWPEHGANLIQIKPYHYLSKERAVDNDNDWALPDILKKLRVIHWAYFSPELGIRDVRTLLKLIED</sequence>
<dbReference type="EMBL" id="CM042883">
    <property type="protein sequence ID" value="KAI4378932.1"/>
    <property type="molecule type" value="Genomic_DNA"/>
</dbReference>
<proteinExistence type="predicted"/>
<reference evidence="2" key="1">
    <citation type="journal article" date="2023" name="Front. Plant Sci.">
        <title>Chromosomal-level genome assembly of Melastoma candidum provides insights into trichome evolution.</title>
        <authorList>
            <person name="Zhong Y."/>
            <person name="Wu W."/>
            <person name="Sun C."/>
            <person name="Zou P."/>
            <person name="Liu Y."/>
            <person name="Dai S."/>
            <person name="Zhou R."/>
        </authorList>
    </citation>
    <scope>NUCLEOTIDE SEQUENCE [LARGE SCALE GENOMIC DNA]</scope>
</reference>
<gene>
    <name evidence="1" type="ORF">MLD38_016349</name>
</gene>
<dbReference type="Proteomes" id="UP001057402">
    <property type="component" value="Chromosome 4"/>
</dbReference>
<protein>
    <submittedName>
        <fullName evidence="1">Uncharacterized protein</fullName>
    </submittedName>
</protein>
<organism evidence="1 2">
    <name type="scientific">Melastoma candidum</name>
    <dbReference type="NCBI Taxonomy" id="119954"/>
    <lineage>
        <taxon>Eukaryota</taxon>
        <taxon>Viridiplantae</taxon>
        <taxon>Streptophyta</taxon>
        <taxon>Embryophyta</taxon>
        <taxon>Tracheophyta</taxon>
        <taxon>Spermatophyta</taxon>
        <taxon>Magnoliopsida</taxon>
        <taxon>eudicotyledons</taxon>
        <taxon>Gunneridae</taxon>
        <taxon>Pentapetalae</taxon>
        <taxon>rosids</taxon>
        <taxon>malvids</taxon>
        <taxon>Myrtales</taxon>
        <taxon>Melastomataceae</taxon>
        <taxon>Melastomatoideae</taxon>
        <taxon>Melastomateae</taxon>
        <taxon>Melastoma</taxon>
    </lineage>
</organism>
<keyword evidence="2" id="KW-1185">Reference proteome</keyword>
<name>A0ACB9RKF8_9MYRT</name>
<evidence type="ECO:0000313" key="2">
    <source>
        <dbReference type="Proteomes" id="UP001057402"/>
    </source>
</evidence>
<comment type="caution">
    <text evidence="1">The sequence shown here is derived from an EMBL/GenBank/DDBJ whole genome shotgun (WGS) entry which is preliminary data.</text>
</comment>
<accession>A0ACB9RKF8</accession>
<evidence type="ECO:0000313" key="1">
    <source>
        <dbReference type="EMBL" id="KAI4378932.1"/>
    </source>
</evidence>